<proteinExistence type="predicted"/>
<sequence length="386" mass="42203">MALLSKQLLTVALLVAATCALASPFSQLSLVNSELDPYPALGKPRLSFKADGTFKVTIFSDLHFGENPWDDWGPKQDANSLKLMNAILPDEKPDYVVLNGDLITGENTFKENATALIDQIVGPLNAAGVPFSSTHGNHDNQRNITHYEEILREQQVAPLSYTRLAPKGVGGESGPGNYWVPVYKSASEESTPALILWFFDSRGGFAAVKDTNSTETTPVPDWVDESVTSWITEETARMETEWGPSEGRGALAFMHIPPHEIQAVQGSVDSDKNPGLNADTLGSGSVQSTSDQPFWNTLTTKIKNLHAIISGHDHGNEWCARENEKNVIFCFNKHSGYGGYGKAGWGYGVRNIIFSSPDPKVAPQTWIRLEAGETRAHVTLNDEYGR</sequence>
<dbReference type="CDD" id="cd07383">
    <property type="entry name" value="MPP_Dcr2"/>
    <property type="match status" value="1"/>
</dbReference>
<dbReference type="Proteomes" id="UP000541558">
    <property type="component" value="Unassembled WGS sequence"/>
</dbReference>
<reference evidence="3 4" key="1">
    <citation type="journal article" date="2020" name="ISME J.">
        <title>Uncovering the hidden diversity of litter-decomposition mechanisms in mushroom-forming fungi.</title>
        <authorList>
            <person name="Floudas D."/>
            <person name="Bentzer J."/>
            <person name="Ahren D."/>
            <person name="Johansson T."/>
            <person name="Persson P."/>
            <person name="Tunlid A."/>
        </authorList>
    </citation>
    <scope>NUCLEOTIDE SEQUENCE [LARGE SCALE GENOMIC DNA]</scope>
    <source>
        <strain evidence="3 4">CBS 175.51</strain>
    </source>
</reference>
<comment type="caution">
    <text evidence="3">The sequence shown here is derived from an EMBL/GenBank/DDBJ whole genome shotgun (WGS) entry which is preliminary data.</text>
</comment>
<dbReference type="AlphaFoldDB" id="A0A8H5FGN4"/>
<accession>A0A8H5FGN4</accession>
<dbReference type="PANTHER" id="PTHR32440:SF11">
    <property type="entry name" value="METALLOPHOSPHOESTERASE DOMAIN-CONTAINING PROTEIN"/>
    <property type="match status" value="1"/>
</dbReference>
<keyword evidence="1" id="KW-0732">Signal</keyword>
<dbReference type="GO" id="GO:0016788">
    <property type="term" value="F:hydrolase activity, acting on ester bonds"/>
    <property type="evidence" value="ECO:0007669"/>
    <property type="project" value="TreeGrafter"/>
</dbReference>
<feature type="chain" id="PRO_5034152811" description="Calcineurin-like phosphoesterase domain-containing protein" evidence="1">
    <location>
        <begin position="23"/>
        <end position="386"/>
    </location>
</feature>
<dbReference type="PANTHER" id="PTHR32440">
    <property type="entry name" value="PHOSPHATASE DCR2-RELATED-RELATED"/>
    <property type="match status" value="1"/>
</dbReference>
<dbReference type="Pfam" id="PF00149">
    <property type="entry name" value="Metallophos"/>
    <property type="match status" value="1"/>
</dbReference>
<evidence type="ECO:0000313" key="4">
    <source>
        <dbReference type="Proteomes" id="UP000541558"/>
    </source>
</evidence>
<dbReference type="GO" id="GO:0005737">
    <property type="term" value="C:cytoplasm"/>
    <property type="evidence" value="ECO:0007669"/>
    <property type="project" value="TreeGrafter"/>
</dbReference>
<feature type="signal peptide" evidence="1">
    <location>
        <begin position="1"/>
        <end position="22"/>
    </location>
</feature>
<evidence type="ECO:0000313" key="3">
    <source>
        <dbReference type="EMBL" id="KAF5336505.1"/>
    </source>
</evidence>
<evidence type="ECO:0000256" key="1">
    <source>
        <dbReference type="SAM" id="SignalP"/>
    </source>
</evidence>
<gene>
    <name evidence="3" type="ORF">D9611_006585</name>
</gene>
<protein>
    <recommendedName>
        <fullName evidence="2">Calcineurin-like phosphoesterase domain-containing protein</fullName>
    </recommendedName>
</protein>
<organism evidence="3 4">
    <name type="scientific">Ephemerocybe angulata</name>
    <dbReference type="NCBI Taxonomy" id="980116"/>
    <lineage>
        <taxon>Eukaryota</taxon>
        <taxon>Fungi</taxon>
        <taxon>Dikarya</taxon>
        <taxon>Basidiomycota</taxon>
        <taxon>Agaricomycotina</taxon>
        <taxon>Agaricomycetes</taxon>
        <taxon>Agaricomycetidae</taxon>
        <taxon>Agaricales</taxon>
        <taxon>Agaricineae</taxon>
        <taxon>Psathyrellaceae</taxon>
        <taxon>Ephemerocybe</taxon>
    </lineage>
</organism>
<dbReference type="Gene3D" id="3.60.21.10">
    <property type="match status" value="1"/>
</dbReference>
<dbReference type="InterPro" id="IPR004843">
    <property type="entry name" value="Calcineurin-like_PHP"/>
</dbReference>
<keyword evidence="4" id="KW-1185">Reference proteome</keyword>
<dbReference type="EMBL" id="JAACJK010000058">
    <property type="protein sequence ID" value="KAF5336505.1"/>
    <property type="molecule type" value="Genomic_DNA"/>
</dbReference>
<dbReference type="InterPro" id="IPR029052">
    <property type="entry name" value="Metallo-depent_PP-like"/>
</dbReference>
<dbReference type="OrthoDB" id="783096at2759"/>
<name>A0A8H5FGN4_9AGAR</name>
<evidence type="ECO:0000259" key="2">
    <source>
        <dbReference type="Pfam" id="PF00149"/>
    </source>
</evidence>
<dbReference type="SUPFAM" id="SSF56300">
    <property type="entry name" value="Metallo-dependent phosphatases"/>
    <property type="match status" value="1"/>
</dbReference>
<feature type="domain" description="Calcineurin-like phosphoesterase" evidence="2">
    <location>
        <begin position="54"/>
        <end position="315"/>
    </location>
</feature>